<feature type="chain" id="PRO_5025651641" evidence="1">
    <location>
        <begin position="18"/>
        <end position="184"/>
    </location>
</feature>
<evidence type="ECO:0000313" key="3">
    <source>
        <dbReference type="Proteomes" id="UP000799778"/>
    </source>
</evidence>
<organism evidence="2 3">
    <name type="scientific">Aaosphaeria arxii CBS 175.79</name>
    <dbReference type="NCBI Taxonomy" id="1450172"/>
    <lineage>
        <taxon>Eukaryota</taxon>
        <taxon>Fungi</taxon>
        <taxon>Dikarya</taxon>
        <taxon>Ascomycota</taxon>
        <taxon>Pezizomycotina</taxon>
        <taxon>Dothideomycetes</taxon>
        <taxon>Pleosporomycetidae</taxon>
        <taxon>Pleosporales</taxon>
        <taxon>Pleosporales incertae sedis</taxon>
        <taxon>Aaosphaeria</taxon>
    </lineage>
</organism>
<feature type="signal peptide" evidence="1">
    <location>
        <begin position="1"/>
        <end position="17"/>
    </location>
</feature>
<proteinExistence type="predicted"/>
<evidence type="ECO:0000313" key="2">
    <source>
        <dbReference type="EMBL" id="KAF2014845.1"/>
    </source>
</evidence>
<keyword evidence="1" id="KW-0732">Signal</keyword>
<keyword evidence="3" id="KW-1185">Reference proteome</keyword>
<dbReference type="EMBL" id="ML978070">
    <property type="protein sequence ID" value="KAF2014845.1"/>
    <property type="molecule type" value="Genomic_DNA"/>
</dbReference>
<gene>
    <name evidence="2" type="ORF">BU24DRAFT_482377</name>
</gene>
<dbReference type="GeneID" id="54290633"/>
<dbReference type="Proteomes" id="UP000799778">
    <property type="component" value="Unassembled WGS sequence"/>
</dbReference>
<dbReference type="AlphaFoldDB" id="A0A6A5XNK9"/>
<reference evidence="2" key="1">
    <citation type="journal article" date="2020" name="Stud. Mycol.">
        <title>101 Dothideomycetes genomes: a test case for predicting lifestyles and emergence of pathogens.</title>
        <authorList>
            <person name="Haridas S."/>
            <person name="Albert R."/>
            <person name="Binder M."/>
            <person name="Bloem J."/>
            <person name="Labutti K."/>
            <person name="Salamov A."/>
            <person name="Andreopoulos B."/>
            <person name="Baker S."/>
            <person name="Barry K."/>
            <person name="Bills G."/>
            <person name="Bluhm B."/>
            <person name="Cannon C."/>
            <person name="Castanera R."/>
            <person name="Culley D."/>
            <person name="Daum C."/>
            <person name="Ezra D."/>
            <person name="Gonzalez J."/>
            <person name="Henrissat B."/>
            <person name="Kuo A."/>
            <person name="Liang C."/>
            <person name="Lipzen A."/>
            <person name="Lutzoni F."/>
            <person name="Magnuson J."/>
            <person name="Mondo S."/>
            <person name="Nolan M."/>
            <person name="Ohm R."/>
            <person name="Pangilinan J."/>
            <person name="Park H.-J."/>
            <person name="Ramirez L."/>
            <person name="Alfaro M."/>
            <person name="Sun H."/>
            <person name="Tritt A."/>
            <person name="Yoshinaga Y."/>
            <person name="Zwiers L.-H."/>
            <person name="Turgeon B."/>
            <person name="Goodwin S."/>
            <person name="Spatafora J."/>
            <person name="Crous P."/>
            <person name="Grigoriev I."/>
        </authorList>
    </citation>
    <scope>NUCLEOTIDE SEQUENCE</scope>
    <source>
        <strain evidence="2">CBS 175.79</strain>
    </source>
</reference>
<sequence length="184" mass="20076">MRLCVFWVSFTVGSLFGLPLASCGNTESSSMASAHNIYLVTCNNRSGSDSPGERAFSAIAYFRNPISNSTKEDDRAPKPDRSAIVSDPYEPWEGVKWRLKVWRDKLFASDISADAAAKPKGTPTGTVKLEDEDYVCFRDGETSIRIKKEEDESGILIGTVGKVESARVTCVADHWCAGLNIGSD</sequence>
<evidence type="ECO:0000256" key="1">
    <source>
        <dbReference type="SAM" id="SignalP"/>
    </source>
</evidence>
<protein>
    <submittedName>
        <fullName evidence="2">Uncharacterized protein</fullName>
    </submittedName>
</protein>
<dbReference type="RefSeq" id="XP_033383184.1">
    <property type="nucleotide sequence ID" value="XM_033533236.1"/>
</dbReference>
<dbReference type="OrthoDB" id="3783760at2759"/>
<accession>A0A6A5XNK9</accession>
<name>A0A6A5XNK9_9PLEO</name>